<dbReference type="KEGG" id="bmc:BAbS19_II03210"/>
<reference evidence="1 2" key="1">
    <citation type="journal article" date="2008" name="PLoS ONE">
        <title>Genome sequence of Brucella abortus vaccine strain S19 compared to virulent strains yields candidate virulence genes.</title>
        <authorList>
            <person name="Crasta O.R."/>
            <person name="Folkerts O."/>
            <person name="Fei Z."/>
            <person name="Mane S.P."/>
            <person name="Evans C."/>
            <person name="Martino-Catt S."/>
            <person name="Bricker B."/>
            <person name="Yu G."/>
            <person name="Du L."/>
            <person name="Sobral B.W."/>
        </authorList>
    </citation>
    <scope>NUCLEOTIDE SEQUENCE [LARGE SCALE GENOMIC DNA]</scope>
    <source>
        <strain evidence="1 2">S19</strain>
    </source>
</reference>
<protein>
    <submittedName>
        <fullName evidence="1">Sec-independent protein translocase protein TatC</fullName>
    </submittedName>
</protein>
<dbReference type="CDD" id="cd08916">
    <property type="entry name" value="TrHb3_P"/>
    <property type="match status" value="1"/>
</dbReference>
<dbReference type="EMBL" id="CP000888">
    <property type="protein sequence ID" value="ACD73830.1"/>
    <property type="molecule type" value="Genomic_DNA"/>
</dbReference>
<evidence type="ECO:0000313" key="2">
    <source>
        <dbReference type="Proteomes" id="UP000002565"/>
    </source>
</evidence>
<dbReference type="PATRIC" id="fig|359391.4.peg.2631"/>
<dbReference type="SUPFAM" id="SSF46458">
    <property type="entry name" value="Globin-like"/>
    <property type="match status" value="1"/>
</dbReference>
<dbReference type="HOGENOM" id="CLU_104957_4_0_5"/>
<dbReference type="GeneID" id="93015721"/>
<dbReference type="GO" id="GO:0020037">
    <property type="term" value="F:heme binding"/>
    <property type="evidence" value="ECO:0007669"/>
    <property type="project" value="InterPro"/>
</dbReference>
<accession>A0A0F6AU27</accession>
<dbReference type="InterPro" id="IPR012292">
    <property type="entry name" value="Globin/Proto"/>
</dbReference>
<sequence length="141" mass="16352">MTILINQPHPSIDRDSIDRLVEIFYGRAREDEIIGPIFNRTVKDWDHHLARISEFWSSVILKTGGYDGRPMPPHLALNLENEHFDLWLELFEQTAQEIFPPEAAIIFVDRARRIADSFEMAIATHSGRIRAPRHSRLPLIS</sequence>
<dbReference type="Proteomes" id="UP000002565">
    <property type="component" value="Chromosome 2"/>
</dbReference>
<proteinExistence type="predicted"/>
<gene>
    <name evidence="1" type="ordered locus">BAbS19_II03210</name>
</gene>
<dbReference type="InterPro" id="IPR009050">
    <property type="entry name" value="Globin-like_sf"/>
</dbReference>
<dbReference type="AlphaFoldDB" id="A0A0F6AU27"/>
<name>A0A0F6AU27_BRUA1</name>
<organism evidence="1 2">
    <name type="scientific">Brucella abortus (strain S19)</name>
    <dbReference type="NCBI Taxonomy" id="430066"/>
    <lineage>
        <taxon>Bacteria</taxon>
        <taxon>Pseudomonadati</taxon>
        <taxon>Pseudomonadota</taxon>
        <taxon>Alphaproteobacteria</taxon>
        <taxon>Hyphomicrobiales</taxon>
        <taxon>Brucellaceae</taxon>
        <taxon>Brucella/Ochrobactrum group</taxon>
        <taxon>Brucella</taxon>
    </lineage>
</organism>
<evidence type="ECO:0000313" key="1">
    <source>
        <dbReference type="EMBL" id="ACD73830.1"/>
    </source>
</evidence>
<dbReference type="Gene3D" id="1.10.490.10">
    <property type="entry name" value="Globins"/>
    <property type="match status" value="1"/>
</dbReference>
<dbReference type="GO" id="GO:0019825">
    <property type="term" value="F:oxygen binding"/>
    <property type="evidence" value="ECO:0007669"/>
    <property type="project" value="InterPro"/>
</dbReference>
<dbReference type="RefSeq" id="WP_002967231.1">
    <property type="nucleotide sequence ID" value="NC_010740.1"/>
</dbReference>